<dbReference type="Proteomes" id="UP001549691">
    <property type="component" value="Unassembled WGS sequence"/>
</dbReference>
<organism evidence="11 12">
    <name type="scientific">Uliginosibacterium flavum</name>
    <dbReference type="NCBI Taxonomy" id="1396831"/>
    <lineage>
        <taxon>Bacteria</taxon>
        <taxon>Pseudomonadati</taxon>
        <taxon>Pseudomonadota</taxon>
        <taxon>Betaproteobacteria</taxon>
        <taxon>Rhodocyclales</taxon>
        <taxon>Zoogloeaceae</taxon>
        <taxon>Uliginosibacterium</taxon>
    </lineage>
</organism>
<dbReference type="NCBIfam" id="NF009206">
    <property type="entry name" value="PRK12555.1"/>
    <property type="match status" value="1"/>
</dbReference>
<feature type="modified residue" description="4-aspartylphosphate" evidence="6 8">
    <location>
        <position position="54"/>
    </location>
</feature>
<dbReference type="CDD" id="cd16432">
    <property type="entry name" value="CheB_Rec"/>
    <property type="match status" value="1"/>
</dbReference>
<evidence type="ECO:0000256" key="6">
    <source>
        <dbReference type="HAMAP-Rule" id="MF_00099"/>
    </source>
</evidence>
<dbReference type="InterPro" id="IPR000673">
    <property type="entry name" value="Sig_transdc_resp-reg_Me-estase"/>
</dbReference>
<dbReference type="GO" id="GO:0008984">
    <property type="term" value="F:protein-glutamate methylesterase activity"/>
    <property type="evidence" value="ECO:0007669"/>
    <property type="project" value="UniProtKB-EC"/>
</dbReference>
<dbReference type="InterPro" id="IPR008248">
    <property type="entry name" value="CheB-like"/>
</dbReference>
<evidence type="ECO:0000256" key="3">
    <source>
        <dbReference type="ARBA" id="ARBA00022553"/>
    </source>
</evidence>
<comment type="PTM">
    <text evidence="6">Phosphorylated by CheA. Phosphorylation of the N-terminal regulatory domain activates the methylesterase activity.</text>
</comment>
<dbReference type="Gene3D" id="3.40.50.180">
    <property type="entry name" value="Methylesterase CheB, C-terminal domain"/>
    <property type="match status" value="1"/>
</dbReference>
<evidence type="ECO:0000256" key="7">
    <source>
        <dbReference type="PROSITE-ProRule" id="PRU00050"/>
    </source>
</evidence>
<proteinExistence type="inferred from homology"/>
<dbReference type="RefSeq" id="WP_354601284.1">
    <property type="nucleotide sequence ID" value="NZ_JBEWZI010000011.1"/>
</dbReference>
<feature type="active site" evidence="6 7">
    <location>
        <position position="171"/>
    </location>
</feature>
<evidence type="ECO:0000313" key="11">
    <source>
        <dbReference type="EMBL" id="MET7014823.1"/>
    </source>
</evidence>
<feature type="active site" evidence="6 7">
    <location>
        <position position="197"/>
    </location>
</feature>
<evidence type="ECO:0000259" key="9">
    <source>
        <dbReference type="PROSITE" id="PS50110"/>
    </source>
</evidence>
<dbReference type="NCBIfam" id="NF001965">
    <property type="entry name" value="PRK00742.1"/>
    <property type="match status" value="1"/>
</dbReference>
<feature type="active site" evidence="6 7">
    <location>
        <position position="293"/>
    </location>
</feature>
<dbReference type="PIRSF" id="PIRSF000876">
    <property type="entry name" value="RR_chemtxs_CheB"/>
    <property type="match status" value="1"/>
</dbReference>
<sequence length="349" mass="37172">MINVLIVDDSVLVREAAKQLLEQQPGIRVMDTAMDPLFAMEKMKKEWPDVIVLDIQMPRMDGITFLKKIMAERPTPVVICSTLVGNGAQVGIDALAAGAVSLITKPRLGVSSFFEDESDSIVAAVRAAAQTNLTRLRQIATSAERPIAPPVVKTPRIAGGSDSRVIALGASTGGTQALETVLTALPPDLPGIVIVQHMPVGFSRKFADRLNRDVRLELREAQNGQAVERGLALVAEAGKQMRLQKSGNGYTVEVIDGPVINRHKPSVDCLFGSVAKAAGRNAIGVIMTGMGDDGALGLKEMFDAGAATVAESEETCVVFGMPKIAIQRGGVRDILPLHKIAGKLIEWAR</sequence>
<comment type="catalytic activity">
    <reaction evidence="6">
        <text>L-glutaminyl-[protein] + H2O = L-glutamyl-[protein] + NH4(+)</text>
        <dbReference type="Rhea" id="RHEA:16441"/>
        <dbReference type="Rhea" id="RHEA-COMP:10207"/>
        <dbReference type="Rhea" id="RHEA-COMP:10208"/>
        <dbReference type="ChEBI" id="CHEBI:15377"/>
        <dbReference type="ChEBI" id="CHEBI:28938"/>
        <dbReference type="ChEBI" id="CHEBI:29973"/>
        <dbReference type="ChEBI" id="CHEBI:30011"/>
        <dbReference type="EC" id="3.5.1.44"/>
    </reaction>
</comment>
<dbReference type="Pfam" id="PF01339">
    <property type="entry name" value="CheB_methylest"/>
    <property type="match status" value="1"/>
</dbReference>
<keyword evidence="1 6" id="KW-0963">Cytoplasm</keyword>
<comment type="subcellular location">
    <subcellularLocation>
        <location evidence="6">Cytoplasm</location>
    </subcellularLocation>
</comment>
<evidence type="ECO:0000256" key="2">
    <source>
        <dbReference type="ARBA" id="ARBA00022500"/>
    </source>
</evidence>
<accession>A0ABV2TMQ4</accession>
<evidence type="ECO:0000256" key="1">
    <source>
        <dbReference type="ARBA" id="ARBA00022490"/>
    </source>
</evidence>
<dbReference type="HAMAP" id="MF_00099">
    <property type="entry name" value="CheB_chemtxs"/>
    <property type="match status" value="1"/>
</dbReference>
<keyword evidence="12" id="KW-1185">Reference proteome</keyword>
<keyword evidence="2 6" id="KW-0145">Chemotaxis</keyword>
<dbReference type="PANTHER" id="PTHR42872">
    <property type="entry name" value="PROTEIN-GLUTAMATE METHYLESTERASE/PROTEIN-GLUTAMINE GLUTAMINASE"/>
    <property type="match status" value="1"/>
</dbReference>
<dbReference type="Pfam" id="PF00072">
    <property type="entry name" value="Response_reg"/>
    <property type="match status" value="1"/>
</dbReference>
<feature type="domain" description="CheB-type methylesterase" evidence="10">
    <location>
        <begin position="159"/>
        <end position="349"/>
    </location>
</feature>
<evidence type="ECO:0000259" key="10">
    <source>
        <dbReference type="PROSITE" id="PS50122"/>
    </source>
</evidence>
<comment type="domain">
    <text evidence="6">Contains a C-terminal catalytic domain, and an N-terminal region which modulates catalytic activity.</text>
</comment>
<dbReference type="InterPro" id="IPR001789">
    <property type="entry name" value="Sig_transdc_resp-reg_receiver"/>
</dbReference>
<comment type="similarity">
    <text evidence="6">Belongs to the CheB family.</text>
</comment>
<comment type="caution">
    <text evidence="11">The sequence shown here is derived from an EMBL/GenBank/DDBJ whole genome shotgun (WGS) entry which is preliminary data.</text>
</comment>
<dbReference type="CDD" id="cd17541">
    <property type="entry name" value="REC_CheB-like"/>
    <property type="match status" value="1"/>
</dbReference>
<feature type="domain" description="Response regulatory" evidence="9">
    <location>
        <begin position="3"/>
        <end position="120"/>
    </location>
</feature>
<evidence type="ECO:0000256" key="5">
    <source>
        <dbReference type="ARBA" id="ARBA00048267"/>
    </source>
</evidence>
<dbReference type="PROSITE" id="PS50122">
    <property type="entry name" value="CHEB"/>
    <property type="match status" value="1"/>
</dbReference>
<comment type="function">
    <text evidence="6">Involved in chemotaxis. Part of a chemotaxis signal transduction system that modulates chemotaxis in response to various stimuli. Catalyzes the demethylation of specific methylglutamate residues introduced into the chemoreceptors (methyl-accepting chemotaxis proteins or MCP) by CheR. Also mediates the irreversible deamidation of specific glutamine residues to glutamic acid.</text>
</comment>
<dbReference type="EC" id="3.5.1.44" evidence="6"/>
<evidence type="ECO:0000313" key="12">
    <source>
        <dbReference type="Proteomes" id="UP001549691"/>
    </source>
</evidence>
<dbReference type="InterPro" id="IPR035909">
    <property type="entry name" value="CheB_C"/>
</dbReference>
<dbReference type="SMART" id="SM00448">
    <property type="entry name" value="REC"/>
    <property type="match status" value="1"/>
</dbReference>
<keyword evidence="4 6" id="KW-0378">Hydrolase</keyword>
<comment type="catalytic activity">
    <reaction evidence="5 6">
        <text>[protein]-L-glutamate 5-O-methyl ester + H2O = L-glutamyl-[protein] + methanol + H(+)</text>
        <dbReference type="Rhea" id="RHEA:23236"/>
        <dbReference type="Rhea" id="RHEA-COMP:10208"/>
        <dbReference type="Rhea" id="RHEA-COMP:10311"/>
        <dbReference type="ChEBI" id="CHEBI:15377"/>
        <dbReference type="ChEBI" id="CHEBI:15378"/>
        <dbReference type="ChEBI" id="CHEBI:17790"/>
        <dbReference type="ChEBI" id="CHEBI:29973"/>
        <dbReference type="ChEBI" id="CHEBI:82795"/>
        <dbReference type="EC" id="3.1.1.61"/>
    </reaction>
</comment>
<dbReference type="Gene3D" id="3.40.50.2300">
    <property type="match status" value="1"/>
</dbReference>
<dbReference type="SUPFAM" id="SSF52172">
    <property type="entry name" value="CheY-like"/>
    <property type="match status" value="1"/>
</dbReference>
<dbReference type="EC" id="3.1.1.61" evidence="6"/>
<keyword evidence="3 6" id="KW-0597">Phosphoprotein</keyword>
<dbReference type="SUPFAM" id="SSF52738">
    <property type="entry name" value="Methylesterase CheB, C-terminal domain"/>
    <property type="match status" value="1"/>
</dbReference>
<evidence type="ECO:0000256" key="4">
    <source>
        <dbReference type="ARBA" id="ARBA00022801"/>
    </source>
</evidence>
<dbReference type="PANTHER" id="PTHR42872:SF6">
    <property type="entry name" value="PROTEIN-GLUTAMATE METHYLESTERASE_PROTEIN-GLUTAMINE GLUTAMINASE"/>
    <property type="match status" value="1"/>
</dbReference>
<evidence type="ECO:0000256" key="8">
    <source>
        <dbReference type="PROSITE-ProRule" id="PRU00169"/>
    </source>
</evidence>
<dbReference type="InterPro" id="IPR011006">
    <property type="entry name" value="CheY-like_superfamily"/>
</dbReference>
<dbReference type="PROSITE" id="PS50110">
    <property type="entry name" value="RESPONSE_REGULATORY"/>
    <property type="match status" value="1"/>
</dbReference>
<gene>
    <name evidence="6" type="primary">cheB</name>
    <name evidence="11" type="ORF">ABXR19_11540</name>
</gene>
<dbReference type="EMBL" id="JBEWZI010000011">
    <property type="protein sequence ID" value="MET7014823.1"/>
    <property type="molecule type" value="Genomic_DNA"/>
</dbReference>
<name>A0ABV2TMQ4_9RHOO</name>
<protein>
    <recommendedName>
        <fullName evidence="6">Protein-glutamate methylesterase/protein-glutamine glutaminase</fullName>
        <ecNumber evidence="6">3.1.1.61</ecNumber>
        <ecNumber evidence="6">3.5.1.44</ecNumber>
    </recommendedName>
</protein>
<reference evidence="11 12" key="1">
    <citation type="submission" date="2024-07" db="EMBL/GenBank/DDBJ databases">
        <title>Uliginosibacterium flavum JJ3220;KACC:17644.</title>
        <authorList>
            <person name="Kim M.K."/>
        </authorList>
    </citation>
    <scope>NUCLEOTIDE SEQUENCE [LARGE SCALE GENOMIC DNA]</scope>
    <source>
        <strain evidence="11 12">KACC:17644</strain>
    </source>
</reference>